<sequence>MATMTVWKFDEPNGAQMAEEKLVGLSKQELIHLYDAAVVEWYPGKKKPKTRQAHNLVAAGALGGAFWGWLFGLIFFVPLLGLAVGAAAGAFSGSMADAGIDDDFIDSVRSQVTPGTSALFVMSSDAVIDKVKESFEGTQAHLIHTNLSNEQEAALREAFSPEED</sequence>
<keyword evidence="3" id="KW-1185">Reference proteome</keyword>
<dbReference type="Pfam" id="PF06897">
    <property type="entry name" value="DUF1269"/>
    <property type="match status" value="1"/>
</dbReference>
<dbReference type="RefSeq" id="WP_272737676.1">
    <property type="nucleotide sequence ID" value="NZ_CP116942.1"/>
</dbReference>
<dbReference type="InterPro" id="IPR009200">
    <property type="entry name" value="DUF1269_membrane"/>
</dbReference>
<dbReference type="EMBL" id="CP116942">
    <property type="protein sequence ID" value="WCO68159.1"/>
    <property type="molecule type" value="Genomic_DNA"/>
</dbReference>
<dbReference type="KEGG" id="ima:PO878_05400"/>
<proteinExistence type="predicted"/>
<keyword evidence="1" id="KW-0472">Membrane</keyword>
<protein>
    <submittedName>
        <fullName evidence="2">DUF1269 domain-containing protein</fullName>
    </submittedName>
</protein>
<dbReference type="Proteomes" id="UP001216390">
    <property type="component" value="Chromosome"/>
</dbReference>
<keyword evidence="1" id="KW-0812">Transmembrane</keyword>
<organism evidence="2 3">
    <name type="scientific">Iamia majanohamensis</name>
    <dbReference type="NCBI Taxonomy" id="467976"/>
    <lineage>
        <taxon>Bacteria</taxon>
        <taxon>Bacillati</taxon>
        <taxon>Actinomycetota</taxon>
        <taxon>Acidimicrobiia</taxon>
        <taxon>Acidimicrobiales</taxon>
        <taxon>Iamiaceae</taxon>
        <taxon>Iamia</taxon>
    </lineage>
</organism>
<reference evidence="2" key="1">
    <citation type="submission" date="2023-01" db="EMBL/GenBank/DDBJ databases">
        <title>The diversity of Class Acidimicrobiia in South China Sea sediment environments and the proposal of Iamia marina sp. nov., a novel species of the genus Iamia.</title>
        <authorList>
            <person name="He Y."/>
            <person name="Tian X."/>
        </authorList>
    </citation>
    <scope>NUCLEOTIDE SEQUENCE</scope>
    <source>
        <strain evidence="2">DSM 19957</strain>
    </source>
</reference>
<evidence type="ECO:0000313" key="2">
    <source>
        <dbReference type="EMBL" id="WCO68159.1"/>
    </source>
</evidence>
<evidence type="ECO:0000313" key="3">
    <source>
        <dbReference type="Proteomes" id="UP001216390"/>
    </source>
</evidence>
<evidence type="ECO:0000256" key="1">
    <source>
        <dbReference type="SAM" id="Phobius"/>
    </source>
</evidence>
<dbReference type="AlphaFoldDB" id="A0AAE9YBU7"/>
<name>A0AAE9YBU7_9ACTN</name>
<gene>
    <name evidence="2" type="ORF">PO878_05400</name>
</gene>
<feature type="transmembrane region" description="Helical" evidence="1">
    <location>
        <begin position="66"/>
        <end position="91"/>
    </location>
</feature>
<keyword evidence="1" id="KW-1133">Transmembrane helix</keyword>
<accession>A0AAE9YBU7</accession>